<dbReference type="RefSeq" id="WP_408164508.1">
    <property type="nucleotide sequence ID" value="NZ_JAQQDB010000133.1"/>
</dbReference>
<keyword evidence="3" id="KW-1185">Reference proteome</keyword>
<protein>
    <submittedName>
        <fullName evidence="2">Transposase</fullName>
    </submittedName>
</protein>
<evidence type="ECO:0000313" key="3">
    <source>
        <dbReference type="Proteomes" id="UP001629462"/>
    </source>
</evidence>
<feature type="non-terminal residue" evidence="2">
    <location>
        <position position="146"/>
    </location>
</feature>
<feature type="non-terminal residue" evidence="2">
    <location>
        <position position="1"/>
    </location>
</feature>
<proteinExistence type="predicted"/>
<evidence type="ECO:0000313" key="2">
    <source>
        <dbReference type="EMBL" id="MFM0523328.1"/>
    </source>
</evidence>
<feature type="domain" description="Transposase IS204/IS1001/IS1096/IS1165 DDE" evidence="1">
    <location>
        <begin position="4"/>
        <end position="133"/>
    </location>
</feature>
<sequence>KADPELKGMRWTLLKDANKLNLAQLTDLEALVRQYATKRTARAWLYREQLREILERKQIHVVSEMLRQWCTNVMRSKVEPMKDVARLIRRHFDGIVAWTQTRQTNGFIEAINGLFQAAKRKARGYTRFTTMRTVLFLIAGKLDFAS</sequence>
<dbReference type="InterPro" id="IPR002560">
    <property type="entry name" value="Transposase_DDE"/>
</dbReference>
<name>A0ABW9D1N0_9BURK</name>
<dbReference type="Proteomes" id="UP001629462">
    <property type="component" value="Unassembled WGS sequence"/>
</dbReference>
<comment type="caution">
    <text evidence="2">The sequence shown here is derived from an EMBL/GenBank/DDBJ whole genome shotgun (WGS) entry which is preliminary data.</text>
</comment>
<organism evidence="2 3">
    <name type="scientific">Caballeronia jiangsuensis</name>
    <dbReference type="NCBI Taxonomy" id="1458357"/>
    <lineage>
        <taxon>Bacteria</taxon>
        <taxon>Pseudomonadati</taxon>
        <taxon>Pseudomonadota</taxon>
        <taxon>Betaproteobacteria</taxon>
        <taxon>Burkholderiales</taxon>
        <taxon>Burkholderiaceae</taxon>
        <taxon>Caballeronia</taxon>
    </lineage>
</organism>
<dbReference type="PANTHER" id="PTHR33498:SF1">
    <property type="entry name" value="TRANSPOSASE FOR INSERTION SEQUENCE ELEMENT IS1557"/>
    <property type="match status" value="1"/>
</dbReference>
<dbReference type="Pfam" id="PF01610">
    <property type="entry name" value="DDE_Tnp_ISL3"/>
    <property type="match status" value="1"/>
</dbReference>
<dbReference type="EMBL" id="JAQQDB010000133">
    <property type="protein sequence ID" value="MFM0523328.1"/>
    <property type="molecule type" value="Genomic_DNA"/>
</dbReference>
<reference evidence="2 3" key="1">
    <citation type="journal article" date="2024" name="Chem. Sci.">
        <title>Discovery of megapolipeptins by genome mining of a Burkholderiales bacteria collection.</title>
        <authorList>
            <person name="Paulo B.S."/>
            <person name="Recchia M.J.J."/>
            <person name="Lee S."/>
            <person name="Fergusson C.H."/>
            <person name="Romanowski S.B."/>
            <person name="Hernandez A."/>
            <person name="Krull N."/>
            <person name="Liu D.Y."/>
            <person name="Cavanagh H."/>
            <person name="Bos A."/>
            <person name="Gray C.A."/>
            <person name="Murphy B.T."/>
            <person name="Linington R.G."/>
            <person name="Eustaquio A.S."/>
        </authorList>
    </citation>
    <scope>NUCLEOTIDE SEQUENCE [LARGE SCALE GENOMIC DNA]</scope>
    <source>
        <strain evidence="2 3">RL17-374-BIF-D</strain>
    </source>
</reference>
<dbReference type="PANTHER" id="PTHR33498">
    <property type="entry name" value="TRANSPOSASE FOR INSERTION SEQUENCE ELEMENT IS1557"/>
    <property type="match status" value="1"/>
</dbReference>
<evidence type="ECO:0000259" key="1">
    <source>
        <dbReference type="Pfam" id="PF01610"/>
    </source>
</evidence>
<dbReference type="InterPro" id="IPR047951">
    <property type="entry name" value="Transpos_ISL3"/>
</dbReference>
<accession>A0ABW9D1N0</accession>
<gene>
    <name evidence="2" type="ORF">PQR08_38565</name>
</gene>